<sequence>MAESCNLKHLAAPSSSFHTQPRGASDVSPSPLSSSFLPNHPLLFPHLLLVHGLSLTDILTGRTAPTHRRPLQQVHMLPTPPRSFLLLPPPLCCVKHKGHRRNVEVKASFFICTDDTTNTPVRSRHHLLPEISAPQPTHAGGDGMRALMQEQRNRNGRSRLSGVRVGRSPAAASPSRRRRRRKSGSGLAAAAPQLGPSRSRTRTRRDGKRRALARSASEPALWLGDARVHAVPPHGVEHELECPPSPPAPPLERPHTCFDVFAPEESVFGRSPSAASLSKLCSRDREEAKVVVSVTVEGSVGPVKAMVRLGASVGEAIAAVVERYAREGRSPRLDPAAAESFQLHHSHFSLQSLNKNDKIGDVGGRNFYLHKNDSSNGLYLQGQEPPDANSSRSDISSSSSLGQPSGGAATNQYQVLTIVISAPLDFTATGSRTLTSLGNSASEVCANTGPQLTLFTWALEASLLPTISQRTCFMYKKPSSDWDALRCLMTQIAELTILL</sequence>
<proteinExistence type="predicted"/>
<comment type="caution">
    <text evidence="3">The sequence shown here is derived from an EMBL/GenBank/DDBJ whole genome shotgun (WGS) entry which is preliminary data.</text>
</comment>
<evidence type="ECO:0000256" key="1">
    <source>
        <dbReference type="SAM" id="MobiDB-lite"/>
    </source>
</evidence>
<accession>A0A811PYY5</accession>
<dbReference type="PANTHER" id="PTHR33270">
    <property type="entry name" value="BNAC05G50380D PROTEIN"/>
    <property type="match status" value="1"/>
</dbReference>
<dbReference type="InterPro" id="IPR055482">
    <property type="entry name" value="DUF7054"/>
</dbReference>
<protein>
    <recommendedName>
        <fullName evidence="2">DUF7054 domain-containing protein</fullName>
    </recommendedName>
</protein>
<organism evidence="3 4">
    <name type="scientific">Miscanthus lutarioriparius</name>
    <dbReference type="NCBI Taxonomy" id="422564"/>
    <lineage>
        <taxon>Eukaryota</taxon>
        <taxon>Viridiplantae</taxon>
        <taxon>Streptophyta</taxon>
        <taxon>Embryophyta</taxon>
        <taxon>Tracheophyta</taxon>
        <taxon>Spermatophyta</taxon>
        <taxon>Magnoliopsida</taxon>
        <taxon>Liliopsida</taxon>
        <taxon>Poales</taxon>
        <taxon>Poaceae</taxon>
        <taxon>PACMAD clade</taxon>
        <taxon>Panicoideae</taxon>
        <taxon>Andropogonodae</taxon>
        <taxon>Andropogoneae</taxon>
        <taxon>Saccharinae</taxon>
        <taxon>Miscanthus</taxon>
    </lineage>
</organism>
<dbReference type="EMBL" id="CAJGYO010000009">
    <property type="protein sequence ID" value="CAD6253278.1"/>
    <property type="molecule type" value="Genomic_DNA"/>
</dbReference>
<feature type="compositionally biased region" description="Low complexity" evidence="1">
    <location>
        <begin position="390"/>
        <end position="407"/>
    </location>
</feature>
<dbReference type="PANTHER" id="PTHR33270:SF6">
    <property type="entry name" value="OS02G0448600 PROTEIN"/>
    <property type="match status" value="1"/>
</dbReference>
<dbReference type="InterPro" id="IPR040358">
    <property type="entry name" value="At4g22758-like"/>
</dbReference>
<feature type="compositionally biased region" description="Low complexity" evidence="1">
    <location>
        <begin position="184"/>
        <end position="198"/>
    </location>
</feature>
<evidence type="ECO:0000313" key="3">
    <source>
        <dbReference type="EMBL" id="CAD6253278.1"/>
    </source>
</evidence>
<keyword evidence="4" id="KW-1185">Reference proteome</keyword>
<evidence type="ECO:0000259" key="2">
    <source>
        <dbReference type="Pfam" id="PF23156"/>
    </source>
</evidence>
<dbReference type="AlphaFoldDB" id="A0A811PYY5"/>
<dbReference type="Pfam" id="PF23156">
    <property type="entry name" value="DUF7054"/>
    <property type="match status" value="1"/>
</dbReference>
<reference evidence="3" key="1">
    <citation type="submission" date="2020-10" db="EMBL/GenBank/DDBJ databases">
        <authorList>
            <person name="Han B."/>
            <person name="Lu T."/>
            <person name="Zhao Q."/>
            <person name="Huang X."/>
            <person name="Zhao Y."/>
        </authorList>
    </citation>
    <scope>NUCLEOTIDE SEQUENCE</scope>
</reference>
<feature type="compositionally biased region" description="Low complexity" evidence="1">
    <location>
        <begin position="158"/>
        <end position="174"/>
    </location>
</feature>
<feature type="compositionally biased region" description="Basic residues" evidence="1">
    <location>
        <begin position="199"/>
        <end position="212"/>
    </location>
</feature>
<feature type="domain" description="DUF7054" evidence="2">
    <location>
        <begin position="287"/>
        <end position="369"/>
    </location>
</feature>
<feature type="region of interest" description="Disordered" evidence="1">
    <location>
        <begin position="152"/>
        <end position="217"/>
    </location>
</feature>
<feature type="region of interest" description="Disordered" evidence="1">
    <location>
        <begin position="12"/>
        <end position="31"/>
    </location>
</feature>
<gene>
    <name evidence="3" type="ORF">NCGR_LOCUS36909</name>
</gene>
<evidence type="ECO:0000313" key="4">
    <source>
        <dbReference type="Proteomes" id="UP000604825"/>
    </source>
</evidence>
<name>A0A811PYY5_9POAL</name>
<dbReference type="Proteomes" id="UP000604825">
    <property type="component" value="Unassembled WGS sequence"/>
</dbReference>
<feature type="region of interest" description="Disordered" evidence="1">
    <location>
        <begin position="378"/>
        <end position="407"/>
    </location>
</feature>
<dbReference type="OrthoDB" id="1885101at2759"/>